<dbReference type="GeneID" id="15926524"/>
<organism evidence="1 2">
    <name type="scientific">Vibrio phage nt-1</name>
    <dbReference type="NCBI Taxonomy" id="115992"/>
    <lineage>
        <taxon>Viruses</taxon>
        <taxon>Duplodnaviria</taxon>
        <taxon>Heunggongvirae</taxon>
        <taxon>Uroviricota</taxon>
        <taxon>Caudoviricetes</taxon>
        <taxon>Pantevenvirales</taxon>
        <taxon>Straboviridae</taxon>
        <taxon>Mylasvirus</taxon>
        <taxon>Mylasvirus persius</taxon>
    </lineage>
</organism>
<reference evidence="1 2" key="1">
    <citation type="journal article" date="2014" name="Genome Biol. Evol.">
        <title>Composite Conserved Promoter-Terminator Motifs (PeSLs) that Mediate Modular Shuffling in the Diverse T4-Like Myoviruses.</title>
        <authorList>
            <person name="Comeau A.M."/>
            <person name="Arbiol C."/>
            <person name="Krisch H.M."/>
        </authorList>
    </citation>
    <scope>NUCLEOTIDE SEQUENCE [LARGE SCALE GENOMIC DNA]</scope>
</reference>
<dbReference type="Proteomes" id="UP000201461">
    <property type="component" value="Segment"/>
</dbReference>
<evidence type="ECO:0000313" key="1">
    <source>
        <dbReference type="EMBL" id="AGN30073.1"/>
    </source>
</evidence>
<gene>
    <name evidence="1" type="ORF">VPFG_00071</name>
</gene>
<keyword evidence="2" id="KW-1185">Reference proteome</keyword>
<sequence>MLDVQDILGEYHTILFDERVEAALRMDIARDQEQKDKMIGSLRYTLGQIQQQQRMIDSKLALLHSLLDLKQKVTA</sequence>
<dbReference type="OrthoDB" id="40421at10239"/>
<dbReference type="RefSeq" id="YP_008125222.1">
    <property type="nucleotide sequence ID" value="NC_021529.2"/>
</dbReference>
<dbReference type="EMBL" id="HQ317393">
    <property type="protein sequence ID" value="AGN30073.1"/>
    <property type="molecule type" value="Genomic_DNA"/>
</dbReference>
<evidence type="ECO:0000313" key="2">
    <source>
        <dbReference type="Proteomes" id="UP000201461"/>
    </source>
</evidence>
<name>R9TG53_9CAUD</name>
<protein>
    <submittedName>
        <fullName evidence="1">Uncharacterized protein</fullName>
    </submittedName>
</protein>
<proteinExistence type="predicted"/>
<accession>R9TG53</accession>
<dbReference type="KEGG" id="vg:15926524"/>